<dbReference type="EMBL" id="JAZGQO010000011">
    <property type="protein sequence ID" value="KAK6173271.1"/>
    <property type="molecule type" value="Genomic_DNA"/>
</dbReference>
<proteinExistence type="predicted"/>
<dbReference type="PANTHER" id="PTHR31362:SF0">
    <property type="entry name" value="EXOSTOSIN DOMAIN-CONTAINING PROTEIN-RELATED"/>
    <property type="match status" value="1"/>
</dbReference>
<protein>
    <submittedName>
        <fullName evidence="2">Uncharacterized protein</fullName>
    </submittedName>
</protein>
<dbReference type="PANTHER" id="PTHR31362">
    <property type="entry name" value="GLYCOSYLTRANSFERASE STELLO1-RELATED"/>
    <property type="match status" value="1"/>
</dbReference>
<organism evidence="2 3">
    <name type="scientific">Patella caerulea</name>
    <name type="common">Rayed Mediterranean limpet</name>
    <dbReference type="NCBI Taxonomy" id="87958"/>
    <lineage>
        <taxon>Eukaryota</taxon>
        <taxon>Metazoa</taxon>
        <taxon>Spiralia</taxon>
        <taxon>Lophotrochozoa</taxon>
        <taxon>Mollusca</taxon>
        <taxon>Gastropoda</taxon>
        <taxon>Patellogastropoda</taxon>
        <taxon>Patelloidea</taxon>
        <taxon>Patellidae</taxon>
        <taxon>Patella</taxon>
    </lineage>
</organism>
<evidence type="ECO:0000256" key="1">
    <source>
        <dbReference type="SAM" id="Phobius"/>
    </source>
</evidence>
<keyword evidence="1" id="KW-1133">Transmembrane helix</keyword>
<dbReference type="Proteomes" id="UP001347796">
    <property type="component" value="Unassembled WGS sequence"/>
</dbReference>
<comment type="caution">
    <text evidence="2">The sequence shown here is derived from an EMBL/GenBank/DDBJ whole genome shotgun (WGS) entry which is preliminary data.</text>
</comment>
<gene>
    <name evidence="2" type="ORF">SNE40_016752</name>
</gene>
<feature type="transmembrane region" description="Helical" evidence="1">
    <location>
        <begin position="7"/>
        <end position="26"/>
    </location>
</feature>
<keyword evidence="1" id="KW-0812">Transmembrane</keyword>
<dbReference type="AlphaFoldDB" id="A0AAN8JC72"/>
<reference evidence="2 3" key="1">
    <citation type="submission" date="2024-01" db="EMBL/GenBank/DDBJ databases">
        <title>The genome of the rayed Mediterranean limpet Patella caerulea (Linnaeus, 1758).</title>
        <authorList>
            <person name="Anh-Thu Weber A."/>
            <person name="Halstead-Nussloch G."/>
        </authorList>
    </citation>
    <scope>NUCLEOTIDE SEQUENCE [LARGE SCALE GENOMIC DNA]</scope>
    <source>
        <strain evidence="2">AATW-2023a</strain>
        <tissue evidence="2">Whole specimen</tissue>
    </source>
</reference>
<evidence type="ECO:0000313" key="3">
    <source>
        <dbReference type="Proteomes" id="UP001347796"/>
    </source>
</evidence>
<keyword evidence="1" id="KW-0472">Membrane</keyword>
<sequence>MGLFRRNNHLFVIFIVTCVMLIYITINYKPSVNNQASEEILHNTLHRRYRKQTGSLYILNNEIISDNSIHEIQNIQDVYYVHITGSVRSMVDGIKMSIEQGASWIYLPSSNQRHLRQTLVKFNFGKQSNSLVYTGPNKNDVGFHFIAKDFNYPADFKRSYIMGQYETPSIQTVFRADSEQLHFIDCRAPPVAVRVSSLYPFTQHNSLYSYKAFWALIPLQINVAVWSLWTGRLVRELEDYIVFHAPPSTDILGNSEGEHGHALGEIREVLHNWKCDQSATFFTCMMDLSEFLKDKAVFTRDDVTTVTKWIQELLSSGYSEPERKTQNIKINFLHNMLFWPSRGNVKKAKLTEVFGGLCSKTKSTCNAVPEGNKPRVFSNILLIIVFNKKGFYHVIDHLETLYRPHFHQILYCAHNLTDFSQTYKTLKNKEISFLDVNFGNGQSGNQCIQNARTLNYDVDGYLHLGDDVMFNFWNLSPLPLDKPWFQKDMLIGKLSQDKVKDVWTDPDWWPWKTGHRGVRKLKFTFDTLQKQQKHNPKIERFLDTLALNSGGPERAFYQASDIHFIPAKLADDYNYFMEFFDKWVVYFEIAIPTVINGLVLNKDIYRLPGVYLWHADRKYYRERYQQSDVFFHPLKLTSCESDAVCSKFYCEKYLSCWEKF</sequence>
<keyword evidence="3" id="KW-1185">Reference proteome</keyword>
<dbReference type="InterPro" id="IPR005049">
    <property type="entry name" value="STL-like"/>
</dbReference>
<evidence type="ECO:0000313" key="2">
    <source>
        <dbReference type="EMBL" id="KAK6173271.1"/>
    </source>
</evidence>
<name>A0AAN8JC72_PATCE</name>
<accession>A0AAN8JC72</accession>